<reference evidence="4 5" key="1">
    <citation type="journal article" date="2018" name="Front. Microbiol.">
        <title>Genome-Wide Analysis of Corynespora cassiicola Leaf Fall Disease Putative Effectors.</title>
        <authorList>
            <person name="Lopez D."/>
            <person name="Ribeiro S."/>
            <person name="Label P."/>
            <person name="Fumanal B."/>
            <person name="Venisse J.S."/>
            <person name="Kohler A."/>
            <person name="de Oliveira R.R."/>
            <person name="Labutti K."/>
            <person name="Lipzen A."/>
            <person name="Lail K."/>
            <person name="Bauer D."/>
            <person name="Ohm R.A."/>
            <person name="Barry K.W."/>
            <person name="Spatafora J."/>
            <person name="Grigoriev I.V."/>
            <person name="Martin F.M."/>
            <person name="Pujade-Renaud V."/>
        </authorList>
    </citation>
    <scope>NUCLEOTIDE SEQUENCE [LARGE SCALE GENOMIC DNA]</scope>
    <source>
        <strain evidence="4 5">Philippines</strain>
    </source>
</reference>
<dbReference type="EMBL" id="KZ678145">
    <property type="protein sequence ID" value="PSN61241.1"/>
    <property type="molecule type" value="Genomic_DNA"/>
</dbReference>
<evidence type="ECO:0000313" key="5">
    <source>
        <dbReference type="Proteomes" id="UP000240883"/>
    </source>
</evidence>
<evidence type="ECO:0000259" key="3">
    <source>
        <dbReference type="Pfam" id="PF24883"/>
    </source>
</evidence>
<keyword evidence="1" id="KW-0677">Repeat</keyword>
<dbReference type="SUPFAM" id="SSF52540">
    <property type="entry name" value="P-loop containing nucleoside triphosphate hydrolases"/>
    <property type="match status" value="1"/>
</dbReference>
<sequence>MPNEDREPTVFEEAIKTFDETFTEQEKKEFSAFENVKTMKDYVLAKAKEHDVFAQGPFRQFYERITALSNSLKPYFAIITAFVQSDPRIAGLLWGSLLLVFKLSENYTSFLDKFNALLDSICIELSIFTRRVGMLNQWNIYVEKRLAKPNHPTNGRLFKALSDLYTDLIDMCRYVISLLTTPKVVQRLKLRAKLAWKPFDEHFSQFLTRMNRHKTVLELELEAMAEEKCITVYEEIEKDASRARKQGEDIVHNLERTKVEDLKSWLNSPPWQAALEVANLKRSPGTTSWILDSAEYKRWEGNSTVDLTDKGSSGLSSSFGDGHLLVLQAKPGYGKTVLCATITEHCKSQNRANRSTAFYFFDQRDEAAAVSSSAFRAVVTQLLHHHRNSRVATDLAMVMKYSKGSGQITASDSETKELLALYLEHFPGTILIFDGIDECKDYDRFLQDLDVLTIGKTCKVLLSCRPTISFDGILRNFGREHVPLDEVSKLQDIERYVRPEIQRLFDENELDETESLDEIVSQISRRSNSMFLWANLMVTYLRSDFLTPEDRHEAISELNTFEDLDDIYIRILQRIRTICKGAKAWNNVERLFQWVYMSIRPLQQSELKVALAIDVGKPISKRRYIAKFPSALMKMSGALIETTADKTVRFIHLSVKEFFTESAKRSLPLMLFPHIVHGSIAVDCLSYILHCIPGEPLSGNSANKATVPQLLKEYPMSLYATQHWACHAHQAVTSADSRDHRYDQSRNALITMIKEFFSSKSAVSVWTEASWTFGAPPQLYGLSINELKDILVPFQHDLLRLERQWGYLLQDAPNEIWNSSIPAFMQSRFWVETDNTRVISLKVETTDASSLFGLDGQPKPITVASENSSDGSRVGIIQVTPCRLFEKLSCQGKHSILQCSRHWMMNYSIVRIQDQKRLLSVNYELPADNVFIINRRASRSASTRFPFPTSISRDLHHVAILGCILRLVPESINPLEISYAIYFQNLIFLKESRESNPNPEISFFSQSIKISDLSSEGNNEDDWYQTKFSPSGKYFLAVRGPIKFGTQESIYKEWHLTVYGDSSLSDAQPNFQCLGKKTTRAFSAADRNFIFHPSEPVLAISRLGNVILWYFGMENPRTHVVADQPLTQMQFSDSGDLLLGKTFYGGSYNGTRLAEDDSKSEIIAIPFTSQLGSGQGVSHSEVVGGSEVATEHSLDLVLRTTGQVRSNLNNNLPSVVRANVPVITCSNGKKTVSLLEHNDSEIIFHQMEENGDAARHSLSRTPLCSELLASRSALVALPLTPGEDNRQRVGIILNKEEQDTYDSTQVEEVQLPLLITKTLDSITTTRGKRSSNFLEFSEEKRKRIGR</sequence>
<gene>
    <name evidence="4" type="ORF">BS50DRAFT_578624</name>
</gene>
<keyword evidence="5" id="KW-1185">Reference proteome</keyword>
<dbReference type="Pfam" id="PF22939">
    <property type="entry name" value="WHD_GPIID"/>
    <property type="match status" value="1"/>
</dbReference>
<feature type="domain" description="GPI inositol-deacylase winged helix" evidence="2">
    <location>
        <begin position="579"/>
        <end position="664"/>
    </location>
</feature>
<dbReference type="OrthoDB" id="5389400at2759"/>
<dbReference type="PANTHER" id="PTHR10039">
    <property type="entry name" value="AMELOGENIN"/>
    <property type="match status" value="1"/>
</dbReference>
<feature type="domain" description="Nephrocystin 3-like N-terminal" evidence="3">
    <location>
        <begin position="285"/>
        <end position="465"/>
    </location>
</feature>
<evidence type="ECO:0000259" key="2">
    <source>
        <dbReference type="Pfam" id="PF22939"/>
    </source>
</evidence>
<proteinExistence type="predicted"/>
<dbReference type="Gene3D" id="3.40.50.300">
    <property type="entry name" value="P-loop containing nucleotide triphosphate hydrolases"/>
    <property type="match status" value="1"/>
</dbReference>
<accession>A0A2T2N713</accession>
<organism evidence="4 5">
    <name type="scientific">Corynespora cassiicola Philippines</name>
    <dbReference type="NCBI Taxonomy" id="1448308"/>
    <lineage>
        <taxon>Eukaryota</taxon>
        <taxon>Fungi</taxon>
        <taxon>Dikarya</taxon>
        <taxon>Ascomycota</taxon>
        <taxon>Pezizomycotina</taxon>
        <taxon>Dothideomycetes</taxon>
        <taxon>Pleosporomycetidae</taxon>
        <taxon>Pleosporales</taxon>
        <taxon>Corynesporascaceae</taxon>
        <taxon>Corynespora</taxon>
    </lineage>
</organism>
<dbReference type="Pfam" id="PF24883">
    <property type="entry name" value="NPHP3_N"/>
    <property type="match status" value="1"/>
</dbReference>
<protein>
    <submittedName>
        <fullName evidence="4">Uncharacterized protein</fullName>
    </submittedName>
</protein>
<dbReference type="PANTHER" id="PTHR10039:SF14">
    <property type="entry name" value="NACHT DOMAIN-CONTAINING PROTEIN"/>
    <property type="match status" value="1"/>
</dbReference>
<evidence type="ECO:0000256" key="1">
    <source>
        <dbReference type="ARBA" id="ARBA00022737"/>
    </source>
</evidence>
<dbReference type="Proteomes" id="UP000240883">
    <property type="component" value="Unassembled WGS sequence"/>
</dbReference>
<dbReference type="InterPro" id="IPR054471">
    <property type="entry name" value="GPIID_WHD"/>
</dbReference>
<evidence type="ECO:0000313" key="4">
    <source>
        <dbReference type="EMBL" id="PSN61241.1"/>
    </source>
</evidence>
<dbReference type="InterPro" id="IPR027417">
    <property type="entry name" value="P-loop_NTPase"/>
</dbReference>
<dbReference type="InterPro" id="IPR056884">
    <property type="entry name" value="NPHP3-like_N"/>
</dbReference>
<name>A0A2T2N713_CORCC</name>